<gene>
    <name evidence="6" type="ORF">Pmar_PMAR011766</name>
</gene>
<dbReference type="GeneID" id="9042923"/>
<dbReference type="PANTHER" id="PTHR11800">
    <property type="entry name" value="DNA-DIRECTED RNA POLYMERASE"/>
    <property type="match status" value="1"/>
</dbReference>
<dbReference type="SMART" id="SM00662">
    <property type="entry name" value="RPOLD"/>
    <property type="match status" value="1"/>
</dbReference>
<dbReference type="GO" id="GO:0006366">
    <property type="term" value="P:transcription by RNA polymerase II"/>
    <property type="evidence" value="ECO:0007669"/>
    <property type="project" value="TreeGrafter"/>
</dbReference>
<dbReference type="Gene3D" id="3.30.1360.10">
    <property type="entry name" value="RNA polymerase, RBP11-like subunit"/>
    <property type="match status" value="1"/>
</dbReference>
<dbReference type="InterPro" id="IPR011262">
    <property type="entry name" value="DNA-dir_RNA_pol_insert"/>
</dbReference>
<comment type="similarity">
    <text evidence="3">Belongs to the archaeal Rpo3/eukaryotic RPB3 RNA polymerase subunit family.</text>
</comment>
<sequence>MTSSGKKNPPPMPVIEVTMLTADLIKFTIFNANQAIANALRRIMIAEVPTLAIDTVTIEENSSPLFDEFVAHRLGLLPINSKEVDSYSDPKDCQCYSSCPNCTVKYTLDVIAEDHGVTDVTHLDIQPVDQGTSIPESRRPLPVPLWDRTKTEEENRRNGIVIAKLRRNQQLTMHMEARKGVGKMHAKWNPTGTVAIRYEPVITIDRAIEYEKLSVAERKAIVRSCPKRVLDLDAADRIQVVRKDLCDFCDECVTKANYDFKAKGMITVKQRTDVVHFTVESTGARPPEDIVMAAIKVFKEKWIRLHEDLGKWEQEFGQPIDPAAAADEDDDDQMGG</sequence>
<dbReference type="Pfam" id="PF01000">
    <property type="entry name" value="RNA_pol_A_bac"/>
    <property type="match status" value="1"/>
</dbReference>
<accession>C5LCN7</accession>
<evidence type="ECO:0000313" key="6">
    <source>
        <dbReference type="EMBL" id="EER05720.1"/>
    </source>
</evidence>
<dbReference type="HAMAP" id="MF_00320">
    <property type="entry name" value="RNApol_arch_Rpo3"/>
    <property type="match status" value="1"/>
</dbReference>
<dbReference type="InterPro" id="IPR022842">
    <property type="entry name" value="RNAP_Rpo3/Rpb3/RPAC1"/>
</dbReference>
<dbReference type="InParanoid" id="C5LCN7"/>
<dbReference type="Proteomes" id="UP000007800">
    <property type="component" value="Unassembled WGS sequence"/>
</dbReference>
<dbReference type="PANTHER" id="PTHR11800:SF2">
    <property type="entry name" value="DNA-DIRECTED RNA POLYMERASE II SUBUNIT RPB3"/>
    <property type="match status" value="1"/>
</dbReference>
<dbReference type="Gene3D" id="2.170.120.12">
    <property type="entry name" value="DNA-directed RNA polymerase, insert domain"/>
    <property type="match status" value="1"/>
</dbReference>
<reference evidence="6 7" key="1">
    <citation type="submission" date="2008-07" db="EMBL/GenBank/DDBJ databases">
        <authorList>
            <person name="El-Sayed N."/>
            <person name="Caler E."/>
            <person name="Inman J."/>
            <person name="Amedeo P."/>
            <person name="Hass B."/>
            <person name="Wortman J."/>
        </authorList>
    </citation>
    <scope>NUCLEOTIDE SEQUENCE [LARGE SCALE GENOMIC DNA]</scope>
    <source>
        <strain evidence="7">ATCC 50983 / TXsc</strain>
    </source>
</reference>
<dbReference type="InterPro" id="IPR036643">
    <property type="entry name" value="RNApol_insert_sf"/>
</dbReference>
<feature type="compositionally biased region" description="Acidic residues" evidence="4">
    <location>
        <begin position="326"/>
        <end position="336"/>
    </location>
</feature>
<keyword evidence="2" id="KW-0804">Transcription</keyword>
<evidence type="ECO:0000256" key="1">
    <source>
        <dbReference type="ARBA" id="ARBA00022478"/>
    </source>
</evidence>
<dbReference type="RefSeq" id="XP_002773904.1">
    <property type="nucleotide sequence ID" value="XM_002773858.1"/>
</dbReference>
<dbReference type="InterPro" id="IPR050518">
    <property type="entry name" value="Rpo3/RPB3_RNA_Pol_subunit"/>
</dbReference>
<dbReference type="GO" id="GO:0003677">
    <property type="term" value="F:DNA binding"/>
    <property type="evidence" value="ECO:0007669"/>
    <property type="project" value="InterPro"/>
</dbReference>
<dbReference type="GO" id="GO:0005665">
    <property type="term" value="C:RNA polymerase II, core complex"/>
    <property type="evidence" value="ECO:0007669"/>
    <property type="project" value="TreeGrafter"/>
</dbReference>
<protein>
    <submittedName>
        <fullName evidence="6">Conjugation stage-specific protein, putative</fullName>
    </submittedName>
</protein>
<dbReference type="FunCoup" id="C5LCN7">
    <property type="interactions" value="738"/>
</dbReference>
<dbReference type="InterPro" id="IPR011263">
    <property type="entry name" value="DNA-dir_RNA_pol_RpoA/D/Rpb3"/>
</dbReference>
<dbReference type="InterPro" id="IPR001514">
    <property type="entry name" value="DNA-dir_RNA_pol_30-40kDasu_CS"/>
</dbReference>
<name>C5LCN7_PERM5</name>
<dbReference type="SUPFAM" id="SSF55257">
    <property type="entry name" value="RBP11-like subunits of RNA polymerase"/>
    <property type="match status" value="1"/>
</dbReference>
<proteinExistence type="inferred from homology"/>
<dbReference type="SUPFAM" id="SSF56553">
    <property type="entry name" value="Insert subdomain of RNA polymerase alpha subunit"/>
    <property type="match status" value="1"/>
</dbReference>
<evidence type="ECO:0000256" key="4">
    <source>
        <dbReference type="SAM" id="MobiDB-lite"/>
    </source>
</evidence>
<evidence type="ECO:0000313" key="7">
    <source>
        <dbReference type="Proteomes" id="UP000007800"/>
    </source>
</evidence>
<dbReference type="GO" id="GO:0003899">
    <property type="term" value="F:DNA-directed RNA polymerase activity"/>
    <property type="evidence" value="ECO:0007669"/>
    <property type="project" value="InterPro"/>
</dbReference>
<dbReference type="InterPro" id="IPR036603">
    <property type="entry name" value="RBP11-like"/>
</dbReference>
<dbReference type="EMBL" id="GG680918">
    <property type="protein sequence ID" value="EER05720.1"/>
    <property type="molecule type" value="Genomic_DNA"/>
</dbReference>
<evidence type="ECO:0000259" key="5">
    <source>
        <dbReference type="SMART" id="SM00662"/>
    </source>
</evidence>
<feature type="domain" description="DNA-directed RNA polymerase RpoA/D/Rpb3-type" evidence="5">
    <location>
        <begin position="24"/>
        <end position="308"/>
    </location>
</feature>
<evidence type="ECO:0000256" key="3">
    <source>
        <dbReference type="ARBA" id="ARBA00025804"/>
    </source>
</evidence>
<keyword evidence="1" id="KW-0240">DNA-directed RNA polymerase</keyword>
<dbReference type="GO" id="GO:0046983">
    <property type="term" value="F:protein dimerization activity"/>
    <property type="evidence" value="ECO:0007669"/>
    <property type="project" value="InterPro"/>
</dbReference>
<dbReference type="Pfam" id="PF01193">
    <property type="entry name" value="RNA_pol_L"/>
    <property type="match status" value="1"/>
</dbReference>
<dbReference type="PROSITE" id="PS00446">
    <property type="entry name" value="RNA_POL_D_30KD"/>
    <property type="match status" value="1"/>
</dbReference>
<dbReference type="AlphaFoldDB" id="C5LCN7"/>
<dbReference type="OMA" id="DETKFHF"/>
<organism evidence="7">
    <name type="scientific">Perkinsus marinus (strain ATCC 50983 / TXsc)</name>
    <dbReference type="NCBI Taxonomy" id="423536"/>
    <lineage>
        <taxon>Eukaryota</taxon>
        <taxon>Sar</taxon>
        <taxon>Alveolata</taxon>
        <taxon>Perkinsozoa</taxon>
        <taxon>Perkinsea</taxon>
        <taxon>Perkinsida</taxon>
        <taxon>Perkinsidae</taxon>
        <taxon>Perkinsus</taxon>
    </lineage>
</organism>
<keyword evidence="7" id="KW-1185">Reference proteome</keyword>
<evidence type="ECO:0000256" key="2">
    <source>
        <dbReference type="ARBA" id="ARBA00023163"/>
    </source>
</evidence>
<feature type="region of interest" description="Disordered" evidence="4">
    <location>
        <begin position="316"/>
        <end position="336"/>
    </location>
</feature>
<dbReference type="OrthoDB" id="270173at2759"/>